<evidence type="ECO:0000256" key="1">
    <source>
        <dbReference type="SAM" id="SignalP"/>
    </source>
</evidence>
<comment type="caution">
    <text evidence="3">The sequence shown here is derived from an EMBL/GenBank/DDBJ whole genome shotgun (WGS) entry which is preliminary data.</text>
</comment>
<dbReference type="InterPro" id="IPR002372">
    <property type="entry name" value="PQQ_rpt_dom"/>
</dbReference>
<dbReference type="InterPro" id="IPR015943">
    <property type="entry name" value="WD40/YVTN_repeat-like_dom_sf"/>
</dbReference>
<feature type="chain" id="PRO_5015609051" description="Pyrrolo-quinoline quinone repeat domain-containing protein" evidence="1">
    <location>
        <begin position="28"/>
        <end position="450"/>
    </location>
</feature>
<dbReference type="Proteomes" id="UP000239724">
    <property type="component" value="Unassembled WGS sequence"/>
</dbReference>
<sequence>MTVNTTIKAGGAFATRRAALLAPLALAGCTWFDNLFNETKPPLPGKREAIFADRRGLAVEENPPKVVLPPAVRNAAWPQAGGNPAHLMGHLYANDRLAEAWRSDIGEGGGYRQILMAQPVVLGGTVFTMDSDATVSAFRLSDGKRLWQADTKPKDVDSTNVGGGLGADGATLYASNGLSRLVALDLATGKQKWSSDLGVPARSAPTIADERVFVTTIDDHLLAFAAADGRQLWTHQAAEPVNSMLGQPAPAYYQGLVIAGFGSGELATLHADSGTVVWTDGLGASRGRASGGDFLSIRAAPVVANGLVYAISMGGLLVCNDVPTGRRVWERDVAGEDTFAVAGDWMFLISVQQQIAALTLADGKVAWVSQLPHFEDPEKRKDMLTWYGPLLVSDRLIVTGTSEDALSVSPYTGAILGHITLSAAAAPFAPVVADGTVLVISNDGRLLALR</sequence>
<dbReference type="SMART" id="SM00564">
    <property type="entry name" value="PQQ"/>
    <property type="match status" value="5"/>
</dbReference>
<dbReference type="PANTHER" id="PTHR34512">
    <property type="entry name" value="CELL SURFACE PROTEIN"/>
    <property type="match status" value="1"/>
</dbReference>
<dbReference type="PANTHER" id="PTHR34512:SF30">
    <property type="entry name" value="OUTER MEMBRANE PROTEIN ASSEMBLY FACTOR BAMB"/>
    <property type="match status" value="1"/>
</dbReference>
<proteinExistence type="predicted"/>
<protein>
    <recommendedName>
        <fullName evidence="2">Pyrrolo-quinoline quinone repeat domain-containing protein</fullName>
    </recommendedName>
</protein>
<dbReference type="AlphaFoldDB" id="A0A2S6NIY6"/>
<feature type="domain" description="Pyrrolo-quinoline quinone repeat" evidence="2">
    <location>
        <begin position="132"/>
        <end position="367"/>
    </location>
</feature>
<dbReference type="Gene3D" id="2.130.10.10">
    <property type="entry name" value="YVTN repeat-like/Quinoprotein amine dehydrogenase"/>
    <property type="match status" value="1"/>
</dbReference>
<dbReference type="RefSeq" id="WP_104518749.1">
    <property type="nucleotide sequence ID" value="NZ_NHRY01000099.1"/>
</dbReference>
<reference evidence="3 4" key="1">
    <citation type="journal article" date="2018" name="Arch. Microbiol.">
        <title>New insights into the metabolic potential of the phototrophic purple bacterium Rhodopila globiformis DSM 161(T) from its draft genome sequence and evidence for a vanadium-dependent nitrogenase.</title>
        <authorList>
            <person name="Imhoff J.F."/>
            <person name="Rahn T."/>
            <person name="Kunzel S."/>
            <person name="Neulinger S.C."/>
        </authorList>
    </citation>
    <scope>NUCLEOTIDE SEQUENCE [LARGE SCALE GENOMIC DNA]</scope>
    <source>
        <strain evidence="3 4">DSM 161</strain>
    </source>
</reference>
<dbReference type="InterPro" id="IPR018391">
    <property type="entry name" value="PQQ_b-propeller_rpt"/>
</dbReference>
<dbReference type="EMBL" id="NHRY01000099">
    <property type="protein sequence ID" value="PPQ34596.1"/>
    <property type="molecule type" value="Genomic_DNA"/>
</dbReference>
<feature type="signal peptide" evidence="1">
    <location>
        <begin position="1"/>
        <end position="27"/>
    </location>
</feature>
<keyword evidence="1" id="KW-0732">Signal</keyword>
<dbReference type="Pfam" id="PF13360">
    <property type="entry name" value="PQQ_2"/>
    <property type="match status" value="1"/>
</dbReference>
<gene>
    <name evidence="3" type="ORF">CCS01_10205</name>
</gene>
<dbReference type="OrthoDB" id="5290752at2"/>
<evidence type="ECO:0000313" key="4">
    <source>
        <dbReference type="Proteomes" id="UP000239724"/>
    </source>
</evidence>
<keyword evidence="4" id="KW-1185">Reference proteome</keyword>
<evidence type="ECO:0000259" key="2">
    <source>
        <dbReference type="Pfam" id="PF13360"/>
    </source>
</evidence>
<organism evidence="3 4">
    <name type="scientific">Rhodopila globiformis</name>
    <name type="common">Rhodopseudomonas globiformis</name>
    <dbReference type="NCBI Taxonomy" id="1071"/>
    <lineage>
        <taxon>Bacteria</taxon>
        <taxon>Pseudomonadati</taxon>
        <taxon>Pseudomonadota</taxon>
        <taxon>Alphaproteobacteria</taxon>
        <taxon>Acetobacterales</taxon>
        <taxon>Acetobacteraceae</taxon>
        <taxon>Rhodopila</taxon>
    </lineage>
</organism>
<accession>A0A2S6NIY6</accession>
<name>A0A2S6NIY6_RHOGL</name>
<dbReference type="InterPro" id="IPR011047">
    <property type="entry name" value="Quinoprotein_ADH-like_sf"/>
</dbReference>
<evidence type="ECO:0000313" key="3">
    <source>
        <dbReference type="EMBL" id="PPQ34596.1"/>
    </source>
</evidence>
<dbReference type="SUPFAM" id="SSF50998">
    <property type="entry name" value="Quinoprotein alcohol dehydrogenase-like"/>
    <property type="match status" value="1"/>
</dbReference>